<dbReference type="EMBL" id="WTFF01000152">
    <property type="protein sequence ID" value="MBW5484270.1"/>
    <property type="molecule type" value="Genomic_DNA"/>
</dbReference>
<sequence>MITNFRSKLTKYGLVSAALVSLAVPAAVVATAGPAAAASCTSTGSKYDGRTFRMTAGVAANMRSGPSTQCAIKGWADNQNYLVYYCWEYNFDRTATWTYLYNSTDRTYGWVSDHLLPSGGANERCYV</sequence>
<organism evidence="2 3">
    <name type="scientific">Streptomyces bambusae</name>
    <dbReference type="NCBI Taxonomy" id="1550616"/>
    <lineage>
        <taxon>Bacteria</taxon>
        <taxon>Bacillati</taxon>
        <taxon>Actinomycetota</taxon>
        <taxon>Actinomycetes</taxon>
        <taxon>Kitasatosporales</taxon>
        <taxon>Streptomycetaceae</taxon>
        <taxon>Streptomyces</taxon>
    </lineage>
</organism>
<evidence type="ECO:0000313" key="2">
    <source>
        <dbReference type="EMBL" id="MBW5484270.1"/>
    </source>
</evidence>
<reference evidence="2 3" key="1">
    <citation type="submission" date="2019-12" db="EMBL/GenBank/DDBJ databases">
        <title>Genome sequence of Streptomyces bambusae.</title>
        <authorList>
            <person name="Bansal K."/>
            <person name="Choksket S."/>
            <person name="Korpole S."/>
            <person name="Patil P.B."/>
        </authorList>
    </citation>
    <scope>NUCLEOTIDE SEQUENCE [LARGE SCALE GENOMIC DNA]</scope>
    <source>
        <strain evidence="2 3">SK60</strain>
    </source>
</reference>
<proteinExistence type="predicted"/>
<dbReference type="RefSeq" id="WP_219668753.1">
    <property type="nucleotide sequence ID" value="NZ_WTFF01000152.1"/>
</dbReference>
<feature type="chain" id="PRO_5045639761" evidence="1">
    <location>
        <begin position="38"/>
        <end position="127"/>
    </location>
</feature>
<protein>
    <submittedName>
        <fullName evidence="2">SH3 domain-containing protein</fullName>
    </submittedName>
</protein>
<feature type="signal peptide" evidence="1">
    <location>
        <begin position="1"/>
        <end position="37"/>
    </location>
</feature>
<evidence type="ECO:0000256" key="1">
    <source>
        <dbReference type="SAM" id="SignalP"/>
    </source>
</evidence>
<name>A0ABS6Z928_9ACTN</name>
<accession>A0ABS6Z928</accession>
<evidence type="ECO:0000313" key="3">
    <source>
        <dbReference type="Proteomes" id="UP000812013"/>
    </source>
</evidence>
<keyword evidence="3" id="KW-1185">Reference proteome</keyword>
<dbReference type="Proteomes" id="UP000812013">
    <property type="component" value="Unassembled WGS sequence"/>
</dbReference>
<keyword evidence="1" id="KW-0732">Signal</keyword>
<comment type="caution">
    <text evidence="2">The sequence shown here is derived from an EMBL/GenBank/DDBJ whole genome shotgun (WGS) entry which is preliminary data.</text>
</comment>
<gene>
    <name evidence="2" type="ORF">GPJ59_20885</name>
</gene>